<dbReference type="GO" id="GO:0003899">
    <property type="term" value="F:DNA-directed RNA polymerase activity"/>
    <property type="evidence" value="ECO:0007669"/>
    <property type="project" value="UniProtKB-EC"/>
</dbReference>
<evidence type="ECO:0000259" key="11">
    <source>
        <dbReference type="Pfam" id="PF00940"/>
    </source>
</evidence>
<evidence type="ECO:0000256" key="7">
    <source>
        <dbReference type="ARBA" id="ARBA00023163"/>
    </source>
</evidence>
<name>U6MG77_EIMMA</name>
<dbReference type="RefSeq" id="XP_013338124.1">
    <property type="nucleotide sequence ID" value="XM_013482670.1"/>
</dbReference>
<evidence type="ECO:0000256" key="5">
    <source>
        <dbReference type="ARBA" id="ARBA00022695"/>
    </source>
</evidence>
<dbReference type="PROSITE" id="PS00900">
    <property type="entry name" value="RNA_POL_PHAGE_1"/>
    <property type="match status" value="1"/>
</dbReference>
<keyword evidence="5 9" id="KW-0548">Nucleotidyltransferase</keyword>
<feature type="region of interest" description="Disordered" evidence="10">
    <location>
        <begin position="1235"/>
        <end position="1257"/>
    </location>
</feature>
<dbReference type="Gene3D" id="1.10.150.20">
    <property type="entry name" value="5' to 3' exonuclease, C-terminal subdomain"/>
    <property type="match status" value="1"/>
</dbReference>
<dbReference type="GeneID" id="25338131"/>
<feature type="region of interest" description="Disordered" evidence="10">
    <location>
        <begin position="484"/>
        <end position="527"/>
    </location>
</feature>
<dbReference type="OMA" id="VHIANLF"/>
<feature type="region of interest" description="Disordered" evidence="10">
    <location>
        <begin position="431"/>
        <end position="450"/>
    </location>
</feature>
<dbReference type="SUPFAM" id="SSF56672">
    <property type="entry name" value="DNA/RNA polymerases"/>
    <property type="match status" value="1"/>
</dbReference>
<evidence type="ECO:0000259" key="12">
    <source>
        <dbReference type="Pfam" id="PF14700"/>
    </source>
</evidence>
<evidence type="ECO:0000256" key="8">
    <source>
        <dbReference type="ARBA" id="ARBA00048552"/>
    </source>
</evidence>
<feature type="compositionally biased region" description="Polar residues" evidence="10">
    <location>
        <begin position="274"/>
        <end position="285"/>
    </location>
</feature>
<evidence type="ECO:0000256" key="6">
    <source>
        <dbReference type="ARBA" id="ARBA00022946"/>
    </source>
</evidence>
<dbReference type="InterPro" id="IPR029262">
    <property type="entry name" value="RPOL_N"/>
</dbReference>
<dbReference type="PROSITE" id="PS00489">
    <property type="entry name" value="RNA_POL_PHAGE_2"/>
    <property type="match status" value="1"/>
</dbReference>
<comment type="function">
    <text evidence="9">DNA-dependent RNA polymerase catalyzes the transcription of DNA into RNA using the four ribonucleoside triphosphates as substrates.</text>
</comment>
<feature type="region of interest" description="Disordered" evidence="10">
    <location>
        <begin position="254"/>
        <end position="291"/>
    </location>
</feature>
<evidence type="ECO:0000256" key="9">
    <source>
        <dbReference type="RuleBase" id="RU003805"/>
    </source>
</evidence>
<protein>
    <recommendedName>
        <fullName evidence="2 9">DNA-directed RNA polymerase</fullName>
        <ecNumber evidence="2 9">2.7.7.6</ecNumber>
    </recommendedName>
</protein>
<feature type="domain" description="DNA-directed RNA polymerase N-terminal" evidence="12">
    <location>
        <begin position="1068"/>
        <end position="1102"/>
    </location>
</feature>
<comment type="similarity">
    <text evidence="1 9">Belongs to the phage and mitochondrial RNA polymerase family.</text>
</comment>
<proteinExistence type="inferred from homology"/>
<reference evidence="13" key="2">
    <citation type="submission" date="2013-10" db="EMBL/GenBank/DDBJ databases">
        <authorList>
            <person name="Aslett M."/>
        </authorList>
    </citation>
    <scope>NUCLEOTIDE SEQUENCE [LARGE SCALE GENOMIC DNA]</scope>
    <source>
        <strain evidence="13">Weybridge</strain>
    </source>
</reference>
<comment type="catalytic activity">
    <reaction evidence="8 9">
        <text>RNA(n) + a ribonucleoside 5'-triphosphate = RNA(n+1) + diphosphate</text>
        <dbReference type="Rhea" id="RHEA:21248"/>
        <dbReference type="Rhea" id="RHEA-COMP:14527"/>
        <dbReference type="Rhea" id="RHEA-COMP:17342"/>
        <dbReference type="ChEBI" id="CHEBI:33019"/>
        <dbReference type="ChEBI" id="CHEBI:61557"/>
        <dbReference type="ChEBI" id="CHEBI:140395"/>
        <dbReference type="EC" id="2.7.7.6"/>
    </reaction>
</comment>
<feature type="domain" description="DNA-directed RNA polymerase C-terminal" evidence="11">
    <location>
        <begin position="1336"/>
        <end position="1755"/>
    </location>
</feature>
<dbReference type="GO" id="GO:0006390">
    <property type="term" value="P:mitochondrial transcription"/>
    <property type="evidence" value="ECO:0007669"/>
    <property type="project" value="TreeGrafter"/>
</dbReference>
<dbReference type="Gene3D" id="1.10.287.280">
    <property type="match status" value="1"/>
</dbReference>
<feature type="compositionally biased region" description="Low complexity" evidence="10">
    <location>
        <begin position="207"/>
        <end position="219"/>
    </location>
</feature>
<feature type="compositionally biased region" description="Low complexity" evidence="10">
    <location>
        <begin position="489"/>
        <end position="516"/>
    </location>
</feature>
<sequence>MSLLQRITPHARADVATTAAAAAAAAASSGGNPCLPMTQHVLLHSSVRRQRQLLLHQLLPVDYPRFHLQKRIASSRAASSVAAAAALQHRDQQHHSHLQQHQQQTYTGDNDFPFSANAACWRSPKHDFDLPRRGQQLLRRLPYTEQEQHLQQQQLLQQHQQQQPNQLQQCQLKQHYLHDPAFSHWQHPEPPRSGDLRAGHIAVSTVQKQQQQQPQQQQQHPNGQKYRHQHPWQWQEEASLERFLLELPQPPFNVHQQQRQQLQEQPRLQQHQQSTQPDANCSPGNVPSAGSVAHTDAAEAVLEATTAALPHEHLETTAAEVRAGETAQSAPAGAAADAPSALKGLNELRQMGSAQLRQVYMRLLGVSKDPAASLTAETGAAGESAATATPPAAGLSASVLLCLHALELEAMQQGLLLADVPKEELFRHLQAAQLPGEQRQPRKTERKKPLRPLLLNTEWLQQQKEAAYGANPYPIPLRWAQQDLPSNLPQQPQPQQQQQQQHQQQQQPQAQQQQQQEELQEDLLPSRSSVDEPLSVLQRRQVIIEGCIWRRLTAEVQQQLQQLAATGRGGDSGPAKRLWVPWVHDMAKPIASLQQRQRRVAAEAAVAAPVGTDAPPSTGSATAAATAVAVAASDLEGHDACLPQQLDPVLLAVITARTVLQQVLLPRATAPTGPTSRGRECAASSCAGAAAAAAAAAASISGGPELQQRQALVTQVAMAIGDAVHTEVAAAFLEGQQQQYQLGQCYLPLRKQQQKRQQRSSSVAGTATQAAAATPVLLPRWSSRKRLAVGGLLLQLLLKHAMIEAPYAAAKEELSIELQQHRAEQQRILLSRRRKQENEKQKQQQQYLGEKQLLTATQTQAAAVAGALPESAEDIVAAKEAAAAAAAAAAEEEAAIAAEAAADGAAPSGIYVRFGGRAAKELQHLVAYKSRHGHDKVELPAFRHRVVYCAKRRKKFGVIEMRRLCFDRLTAVGTGPEEAAVAAAAAAAATSRSVTATATTPAPPLTATAAAAAASAAVSCPANRTSGLSQSPLPSKVSGGAEAAAAAAAAAAATVRTATDRLSSPFWLMLKHVPMLLPPAPWTSYGSGGYLMLRTAFVRSVSDTDPGSNSSSFASTDAVHDSEEVPGNTDPLALSVGAEADCSKKSNSHVRCNRGKKGGRSNKGNEIYLGWGPRAKACQDFRVYDTSTVRTAVSLLGSVPWQINNEVLKVLQAAWAAGEGLGKMPSRHSMPIAEQLQQHEAQQQQQGGTAGKISSTSSSESRSLLLRHLLQQETRMKSERPSFLLKLETAVNFALSSALYFPHNIDFRGRCYPLPPHLNHMGDDVSRALLRFARSRPLGDSGWRWLRIHMANLFGHNKISFEDRRRWTDTKMQQILAAAEQPLQHKEFWGAAEEPWQALAAVLEIAAAVKSGNPAAFCSKLPVHLDGTCNGLQHYAALNRDLRGGAAVNLVPAETPQDVYSLVLQVVKQNVHRIASGCTDSTGVAVAAAPDVPDGAEAQIHHHQHIKGNVRKQKPLAKELQRQHPQQQERRRELARLCEEHLVLQRSVVKQTVMTVCYGVTALGARDQVLSQLEDLLGGRVRPEVLRELGGFLSRVVLQSIGELFRGAMRTKKWLDAVSTVCTAAGVPVAWKVPAVGLLCEQPYRSLQQQQIRSALQRHTLHVSGDSAPVSRSKQRLGFPPNFIHSLDAAHMMLTALDCIGTRHIDMAAVHDSYWAHAGCIDTLATALRQQFVALYQHNPLQSLYDSVKLRLPQQAAKLPPPPAKGQLDIHQVLDSPYFFH</sequence>
<dbReference type="OrthoDB" id="276422at2759"/>
<keyword evidence="3 9" id="KW-0240">DNA-directed RNA polymerase</keyword>
<dbReference type="GO" id="GO:0003677">
    <property type="term" value="F:DNA binding"/>
    <property type="evidence" value="ECO:0007669"/>
    <property type="project" value="InterPro"/>
</dbReference>
<dbReference type="FunFam" id="1.10.287.280:FF:000001">
    <property type="entry name" value="DNA-directed RNA polymerase"/>
    <property type="match status" value="1"/>
</dbReference>
<dbReference type="GO" id="GO:0034245">
    <property type="term" value="C:mitochondrial DNA-directed RNA polymerase complex"/>
    <property type="evidence" value="ECO:0007669"/>
    <property type="project" value="TreeGrafter"/>
</dbReference>
<keyword evidence="14" id="KW-1185">Reference proteome</keyword>
<keyword evidence="4 9" id="KW-0808">Transferase</keyword>
<evidence type="ECO:0000256" key="2">
    <source>
        <dbReference type="ARBA" id="ARBA00012418"/>
    </source>
</evidence>
<dbReference type="PANTHER" id="PTHR10102:SF0">
    <property type="entry name" value="DNA-DIRECTED RNA POLYMERASE, MITOCHONDRIAL"/>
    <property type="match status" value="1"/>
</dbReference>
<feature type="region of interest" description="Disordered" evidence="10">
    <location>
        <begin position="1104"/>
        <end position="1128"/>
    </location>
</feature>
<feature type="compositionally biased region" description="Low complexity" evidence="10">
    <location>
        <begin position="1235"/>
        <end position="1246"/>
    </location>
</feature>
<feature type="compositionally biased region" description="Low complexity" evidence="10">
    <location>
        <begin position="255"/>
        <end position="273"/>
    </location>
</feature>
<dbReference type="InterPro" id="IPR002092">
    <property type="entry name" value="DNA-dir_Rpol_phage-type"/>
</dbReference>
<evidence type="ECO:0000256" key="10">
    <source>
        <dbReference type="SAM" id="MobiDB-lite"/>
    </source>
</evidence>
<evidence type="ECO:0000256" key="1">
    <source>
        <dbReference type="ARBA" id="ARBA00009493"/>
    </source>
</evidence>
<keyword evidence="7 9" id="KW-0804">Transcription</keyword>
<feature type="region of interest" description="Disordered" evidence="10">
    <location>
        <begin position="84"/>
        <end position="109"/>
    </location>
</feature>
<dbReference type="InterPro" id="IPR037159">
    <property type="entry name" value="RNA_POL_N_sf"/>
</dbReference>
<evidence type="ECO:0000256" key="3">
    <source>
        <dbReference type="ARBA" id="ARBA00022478"/>
    </source>
</evidence>
<dbReference type="EMBL" id="HG722095">
    <property type="protein sequence ID" value="CDJ61474.1"/>
    <property type="molecule type" value="Genomic_DNA"/>
</dbReference>
<evidence type="ECO:0000313" key="14">
    <source>
        <dbReference type="Proteomes" id="UP000030763"/>
    </source>
</evidence>
<organism evidence="13 14">
    <name type="scientific">Eimeria maxima</name>
    <name type="common">Coccidian parasite</name>
    <dbReference type="NCBI Taxonomy" id="5804"/>
    <lineage>
        <taxon>Eukaryota</taxon>
        <taxon>Sar</taxon>
        <taxon>Alveolata</taxon>
        <taxon>Apicomplexa</taxon>
        <taxon>Conoidasida</taxon>
        <taxon>Coccidia</taxon>
        <taxon>Eucoccidiorida</taxon>
        <taxon>Eimeriorina</taxon>
        <taxon>Eimeriidae</taxon>
        <taxon>Eimeria</taxon>
    </lineage>
</organism>
<dbReference type="VEuPathDB" id="ToxoDB:EMWEY_00041450"/>
<evidence type="ECO:0000313" key="13">
    <source>
        <dbReference type="EMBL" id="CDJ61474.1"/>
    </source>
</evidence>
<reference evidence="13" key="1">
    <citation type="submission" date="2013-10" db="EMBL/GenBank/DDBJ databases">
        <title>Genomic analysis of the causative agents of coccidiosis in chickens.</title>
        <authorList>
            <person name="Reid A.J."/>
            <person name="Blake D."/>
            <person name="Billington K."/>
            <person name="Browne H."/>
            <person name="Dunn M."/>
            <person name="Hung S."/>
            <person name="Kawahara F."/>
            <person name="Miranda-Saavedra D."/>
            <person name="Mourier T."/>
            <person name="Nagra H."/>
            <person name="Otto T.D."/>
            <person name="Rawlings N."/>
            <person name="Sanchez A."/>
            <person name="Sanders M."/>
            <person name="Subramaniam C."/>
            <person name="Tay Y."/>
            <person name="Dear P."/>
            <person name="Doerig C."/>
            <person name="Gruber A."/>
            <person name="Parkinson J."/>
            <person name="Shirley M."/>
            <person name="Wan K.L."/>
            <person name="Berriman M."/>
            <person name="Tomley F."/>
            <person name="Pain A."/>
        </authorList>
    </citation>
    <scope>NUCLEOTIDE SEQUENCE [LARGE SCALE GENOMIC DNA]</scope>
    <source>
        <strain evidence="13">Weybridge</strain>
    </source>
</reference>
<feature type="compositionally biased region" description="Polar residues" evidence="10">
    <location>
        <begin position="1104"/>
        <end position="1115"/>
    </location>
</feature>
<dbReference type="Gene3D" id="1.10.1320.10">
    <property type="entry name" value="DNA-directed RNA polymerase, N-terminal domain"/>
    <property type="match status" value="2"/>
</dbReference>
<dbReference type="InterPro" id="IPR043502">
    <property type="entry name" value="DNA/RNA_pol_sf"/>
</dbReference>
<dbReference type="Pfam" id="PF14700">
    <property type="entry name" value="RPOL_N"/>
    <property type="match status" value="1"/>
</dbReference>
<evidence type="ECO:0000256" key="4">
    <source>
        <dbReference type="ARBA" id="ARBA00022679"/>
    </source>
</evidence>
<dbReference type="Pfam" id="PF00940">
    <property type="entry name" value="RNA_pol"/>
    <property type="match status" value="1"/>
</dbReference>
<dbReference type="InterPro" id="IPR046950">
    <property type="entry name" value="DNA-dir_Rpol_C_phage-type"/>
</dbReference>
<gene>
    <name evidence="13" type="ORF">EMWEY_00041450</name>
</gene>
<dbReference type="Proteomes" id="UP000030763">
    <property type="component" value="Unassembled WGS sequence"/>
</dbReference>
<keyword evidence="6" id="KW-0809">Transit peptide</keyword>
<dbReference type="EC" id="2.7.7.6" evidence="2 9"/>
<accession>U6MG77</accession>
<dbReference type="PANTHER" id="PTHR10102">
    <property type="entry name" value="DNA-DIRECTED RNA POLYMERASE, MITOCHONDRIAL"/>
    <property type="match status" value="1"/>
</dbReference>
<feature type="region of interest" description="Disordered" evidence="10">
    <location>
        <begin position="204"/>
        <end position="230"/>
    </location>
</feature>